<gene>
    <name evidence="1" type="ORF">BMT50_07710</name>
</gene>
<protein>
    <submittedName>
        <fullName evidence="1">Uncharacterized protein</fullName>
    </submittedName>
</protein>
<proteinExistence type="predicted"/>
<sequence>MTDCCIPQQNPALYLFTHRVIHNHQCNFCIFPTVTTVKIVITIEREKFASVAQTFSLQCGRKIRMPR</sequence>
<dbReference type="Proteomes" id="UP000186595">
    <property type="component" value="Unassembled WGS sequence"/>
</dbReference>
<reference evidence="1 2" key="1">
    <citation type="submission" date="2016-11" db="EMBL/GenBank/DDBJ databases">
        <title>Draft genome sequences of five Shigatoxin-producing Escherichia coli isolates harboring the new recently described Subtilase cytotoxin allelic variant subAB2-3.</title>
        <authorList>
            <person name="Tasara T."/>
            <person name="Fierz L."/>
            <person name="Klumpp J."/>
            <person name="Schmidt H."/>
            <person name="Stephan R."/>
        </authorList>
    </citation>
    <scope>NUCLEOTIDE SEQUENCE [LARGE SCALE GENOMIC DNA]</scope>
    <source>
        <strain evidence="1 2">453</strain>
    </source>
</reference>
<dbReference type="EMBL" id="MPGR01000001">
    <property type="protein sequence ID" value="OKB72666.1"/>
    <property type="molecule type" value="Genomic_DNA"/>
</dbReference>
<evidence type="ECO:0000313" key="2">
    <source>
        <dbReference type="Proteomes" id="UP000186595"/>
    </source>
</evidence>
<comment type="caution">
    <text evidence="1">The sequence shown here is derived from an EMBL/GenBank/DDBJ whole genome shotgun (WGS) entry which is preliminary data.</text>
</comment>
<accession>A0AAP7P9R9</accession>
<organism evidence="1 2">
    <name type="scientific">Escherichia coli</name>
    <dbReference type="NCBI Taxonomy" id="562"/>
    <lineage>
        <taxon>Bacteria</taxon>
        <taxon>Pseudomonadati</taxon>
        <taxon>Pseudomonadota</taxon>
        <taxon>Gammaproteobacteria</taxon>
        <taxon>Enterobacterales</taxon>
        <taxon>Enterobacteriaceae</taxon>
        <taxon>Escherichia</taxon>
    </lineage>
</organism>
<dbReference type="AlphaFoldDB" id="A0AAP7P9R9"/>
<name>A0AAP7P9R9_ECOLX</name>
<evidence type="ECO:0000313" key="1">
    <source>
        <dbReference type="EMBL" id="OKB72666.1"/>
    </source>
</evidence>